<feature type="chain" id="PRO_5041950370" evidence="5">
    <location>
        <begin position="25"/>
        <end position="417"/>
    </location>
</feature>
<dbReference type="AlphaFoldDB" id="A0AAC9I6W3"/>
<keyword evidence="5" id="KW-0732">Signal</keyword>
<dbReference type="InterPro" id="IPR008928">
    <property type="entry name" value="6-hairpin_glycosidase_sf"/>
</dbReference>
<evidence type="ECO:0000256" key="3">
    <source>
        <dbReference type="PIRSR" id="PIRSR610905-1"/>
    </source>
</evidence>
<dbReference type="InterPro" id="IPR012341">
    <property type="entry name" value="6hp_glycosidase-like_sf"/>
</dbReference>
<evidence type="ECO:0000256" key="1">
    <source>
        <dbReference type="ARBA" id="ARBA00022801"/>
    </source>
</evidence>
<feature type="binding site" evidence="4">
    <location>
        <position position="113"/>
    </location>
    <ligand>
        <name>substrate</name>
    </ligand>
</feature>
<dbReference type="Proteomes" id="UP000175968">
    <property type="component" value="Chromosome"/>
</dbReference>
<dbReference type="KEGG" id="fgl:EM308_13315"/>
<evidence type="ECO:0000313" key="6">
    <source>
        <dbReference type="EMBL" id="AOW10401.1"/>
    </source>
</evidence>
<feature type="signal peptide" evidence="5">
    <location>
        <begin position="1"/>
        <end position="24"/>
    </location>
</feature>
<keyword evidence="7" id="KW-1185">Reference proteome</keyword>
<reference evidence="6 7" key="1">
    <citation type="submission" date="2016-10" db="EMBL/GenBank/DDBJ databases">
        <title>Flavobacterium gilvum sp. nov., isolated from stream water.</title>
        <authorList>
            <person name="Shin S.-K."/>
            <person name="Cho Y.-J."/>
            <person name="Yi H."/>
        </authorList>
    </citation>
    <scope>NUCLEOTIDE SEQUENCE [LARGE SCALE GENOMIC DNA]</scope>
    <source>
        <strain evidence="6 7">EM1308</strain>
    </source>
</reference>
<feature type="active site" description="Nucleophile" evidence="3">
    <location>
        <position position="113"/>
    </location>
</feature>
<name>A0AAC9I6W3_9FLAO</name>
<dbReference type="InterPro" id="IPR052369">
    <property type="entry name" value="UG_Glycosaminoglycan_Hydrolase"/>
</dbReference>
<dbReference type="PANTHER" id="PTHR36845">
    <property type="entry name" value="HYDROLASE, PUTATIVE (AFU_ORTHOLOGUE AFUA_7G05090)-RELATED"/>
    <property type="match status" value="1"/>
</dbReference>
<protein>
    <submittedName>
        <fullName evidence="6">Glucuronyl hydrolase</fullName>
    </submittedName>
</protein>
<evidence type="ECO:0000256" key="4">
    <source>
        <dbReference type="PIRSR" id="PIRSR610905-2"/>
    </source>
</evidence>
<evidence type="ECO:0000313" key="7">
    <source>
        <dbReference type="Proteomes" id="UP000175968"/>
    </source>
</evidence>
<dbReference type="Pfam" id="PF07470">
    <property type="entry name" value="Glyco_hydro_88"/>
    <property type="match status" value="1"/>
</dbReference>
<sequence length="417" mass="48134">MSVLRKIIPCAFLLLAFTSTDNSADLLIKESFKRAEIMYTDMINDQSNYDLYPRTSANDGSLKSTDLKDWTCGFWAGDLWYVYEYTKDPKWKDVATKWTESLKDNQFNKGTHDLGFMMYCSYGNGYRLTGNKAYRDILIQSAKSLASRYSPVTKCIESWDQRMSWDGKTLWKYPVIIDNMMNLELLFWASKETGDPTYYNIAVSHANATMKNHIRPDYSTYHVVNYDEKTGAVLNRETCQGFSNNSTWARGQAWAIYGFTIMYRETKDKKYLDTATKLADFFLNNKRLPNDKIPLWDFNVNQEGYTPLWNYNKEKYSNPIPRDASAAAVVASALLEISTYLPKETGKKYKADAIEIIESLSSSAYLAIPKTNNNFLIKHSVGSLPHNNEIDVPLNYADYYYLEALLRYKKIENEISL</sequence>
<comment type="similarity">
    <text evidence="2">Belongs to the glycosyl hydrolase 88 family.</text>
</comment>
<feature type="active site" description="Proton donor" evidence="3">
    <location>
        <position position="178"/>
    </location>
</feature>
<proteinExistence type="inferred from homology"/>
<dbReference type="EMBL" id="CP017479">
    <property type="protein sequence ID" value="AOW10401.1"/>
    <property type="molecule type" value="Genomic_DNA"/>
</dbReference>
<dbReference type="InterPro" id="IPR010905">
    <property type="entry name" value="Glyco_hydro_88"/>
</dbReference>
<dbReference type="RefSeq" id="WP_070261859.1">
    <property type="nucleotide sequence ID" value="NZ_CP017479.1"/>
</dbReference>
<organism evidence="6 7">
    <name type="scientific">Flavobacterium gilvum</name>
    <dbReference type="NCBI Taxonomy" id="1492737"/>
    <lineage>
        <taxon>Bacteria</taxon>
        <taxon>Pseudomonadati</taxon>
        <taxon>Bacteroidota</taxon>
        <taxon>Flavobacteriia</taxon>
        <taxon>Flavobacteriales</taxon>
        <taxon>Flavobacteriaceae</taxon>
        <taxon>Flavobacterium</taxon>
    </lineage>
</organism>
<dbReference type="SUPFAM" id="SSF48208">
    <property type="entry name" value="Six-hairpin glycosidases"/>
    <property type="match status" value="1"/>
</dbReference>
<dbReference type="GO" id="GO:0052757">
    <property type="term" value="F:chondroitin hydrolase activity"/>
    <property type="evidence" value="ECO:0007669"/>
    <property type="project" value="TreeGrafter"/>
</dbReference>
<feature type="binding site" evidence="4">
    <location>
        <position position="238"/>
    </location>
    <ligand>
        <name>substrate</name>
    </ligand>
</feature>
<evidence type="ECO:0000256" key="2">
    <source>
        <dbReference type="ARBA" id="ARBA00038358"/>
    </source>
</evidence>
<feature type="binding site" evidence="4">
    <location>
        <position position="178"/>
    </location>
    <ligand>
        <name>substrate</name>
    </ligand>
</feature>
<gene>
    <name evidence="6" type="ORF">EM308_13315</name>
</gene>
<keyword evidence="1 6" id="KW-0378">Hydrolase</keyword>
<feature type="binding site" evidence="4">
    <location>
        <position position="383"/>
    </location>
    <ligand>
        <name>substrate</name>
    </ligand>
</feature>
<dbReference type="PANTHER" id="PTHR36845:SF1">
    <property type="entry name" value="HYDROLASE, PUTATIVE (AFU_ORTHOLOGUE AFUA_7G05090)-RELATED"/>
    <property type="match status" value="1"/>
</dbReference>
<feature type="binding site" evidence="4">
    <location>
        <position position="250"/>
    </location>
    <ligand>
        <name>substrate</name>
    </ligand>
</feature>
<dbReference type="GO" id="GO:0000272">
    <property type="term" value="P:polysaccharide catabolic process"/>
    <property type="evidence" value="ECO:0007669"/>
    <property type="project" value="TreeGrafter"/>
</dbReference>
<feature type="binding site" evidence="4">
    <location>
        <position position="254"/>
    </location>
    <ligand>
        <name>substrate</name>
    </ligand>
</feature>
<accession>A0AAC9I6W3</accession>
<dbReference type="Gene3D" id="1.50.10.10">
    <property type="match status" value="1"/>
</dbReference>
<evidence type="ECO:0000256" key="5">
    <source>
        <dbReference type="SAM" id="SignalP"/>
    </source>
</evidence>